<proteinExistence type="predicted"/>
<name>A0A6A6IT07_9PLEO</name>
<feature type="compositionally biased region" description="Pro residues" evidence="1">
    <location>
        <begin position="382"/>
        <end position="396"/>
    </location>
</feature>
<feature type="region of interest" description="Disordered" evidence="1">
    <location>
        <begin position="408"/>
        <end position="438"/>
    </location>
</feature>
<dbReference type="AlphaFoldDB" id="A0A6A6IT07"/>
<dbReference type="InterPro" id="IPR036322">
    <property type="entry name" value="WD40_repeat_dom_sf"/>
</dbReference>
<feature type="region of interest" description="Disordered" evidence="1">
    <location>
        <begin position="333"/>
        <end position="369"/>
    </location>
</feature>
<dbReference type="OrthoDB" id="5411560at2759"/>
<protein>
    <submittedName>
        <fullName evidence="2">Uncharacterized protein</fullName>
    </submittedName>
</protein>
<feature type="compositionally biased region" description="Pro residues" evidence="1">
    <location>
        <begin position="333"/>
        <end position="353"/>
    </location>
</feature>
<evidence type="ECO:0000313" key="2">
    <source>
        <dbReference type="EMBL" id="KAF2253624.1"/>
    </source>
</evidence>
<feature type="region of interest" description="Disordered" evidence="1">
    <location>
        <begin position="380"/>
        <end position="399"/>
    </location>
</feature>
<dbReference type="RefSeq" id="XP_033688628.1">
    <property type="nucleotide sequence ID" value="XM_033820808.1"/>
</dbReference>
<organism evidence="2 3">
    <name type="scientific">Trematosphaeria pertusa</name>
    <dbReference type="NCBI Taxonomy" id="390896"/>
    <lineage>
        <taxon>Eukaryota</taxon>
        <taxon>Fungi</taxon>
        <taxon>Dikarya</taxon>
        <taxon>Ascomycota</taxon>
        <taxon>Pezizomycotina</taxon>
        <taxon>Dothideomycetes</taxon>
        <taxon>Pleosporomycetidae</taxon>
        <taxon>Pleosporales</taxon>
        <taxon>Massarineae</taxon>
        <taxon>Trematosphaeriaceae</taxon>
        <taxon>Trematosphaeria</taxon>
    </lineage>
</organism>
<dbReference type="GeneID" id="54574138"/>
<evidence type="ECO:0000256" key="1">
    <source>
        <dbReference type="SAM" id="MobiDB-lite"/>
    </source>
</evidence>
<accession>A0A6A6IT07</accession>
<gene>
    <name evidence="2" type="ORF">BU26DRAFT_226502</name>
</gene>
<dbReference type="EMBL" id="ML987191">
    <property type="protein sequence ID" value="KAF2253624.1"/>
    <property type="molecule type" value="Genomic_DNA"/>
</dbReference>
<evidence type="ECO:0000313" key="3">
    <source>
        <dbReference type="Proteomes" id="UP000800094"/>
    </source>
</evidence>
<reference evidence="2" key="1">
    <citation type="journal article" date="2020" name="Stud. Mycol.">
        <title>101 Dothideomycetes genomes: a test case for predicting lifestyles and emergence of pathogens.</title>
        <authorList>
            <person name="Haridas S."/>
            <person name="Albert R."/>
            <person name="Binder M."/>
            <person name="Bloem J."/>
            <person name="Labutti K."/>
            <person name="Salamov A."/>
            <person name="Andreopoulos B."/>
            <person name="Baker S."/>
            <person name="Barry K."/>
            <person name="Bills G."/>
            <person name="Bluhm B."/>
            <person name="Cannon C."/>
            <person name="Castanera R."/>
            <person name="Culley D."/>
            <person name="Daum C."/>
            <person name="Ezra D."/>
            <person name="Gonzalez J."/>
            <person name="Henrissat B."/>
            <person name="Kuo A."/>
            <person name="Liang C."/>
            <person name="Lipzen A."/>
            <person name="Lutzoni F."/>
            <person name="Magnuson J."/>
            <person name="Mondo S."/>
            <person name="Nolan M."/>
            <person name="Ohm R."/>
            <person name="Pangilinan J."/>
            <person name="Park H.-J."/>
            <person name="Ramirez L."/>
            <person name="Alfaro M."/>
            <person name="Sun H."/>
            <person name="Tritt A."/>
            <person name="Yoshinaga Y."/>
            <person name="Zwiers L.-H."/>
            <person name="Turgeon B."/>
            <person name="Goodwin S."/>
            <person name="Spatafora J."/>
            <person name="Crous P."/>
            <person name="Grigoriev I."/>
        </authorList>
    </citation>
    <scope>NUCLEOTIDE SEQUENCE</scope>
    <source>
        <strain evidence="2">CBS 122368</strain>
    </source>
</reference>
<dbReference type="Proteomes" id="UP000800094">
    <property type="component" value="Unassembled WGS sequence"/>
</dbReference>
<keyword evidence="3" id="KW-1185">Reference proteome</keyword>
<dbReference type="SUPFAM" id="SSF50978">
    <property type="entry name" value="WD40 repeat-like"/>
    <property type="match status" value="1"/>
</dbReference>
<sequence>MPPPKLAPSLSFKRISPSAFIHQVIGDSELSTVHLPTATQLQPGINHHLRLLLRLKWILQALSHTIPAERGKDLAQSLLNLNGDVLLRVLTYVCDVSGSVRPQRDAHSEYAVLRRVTLQFLTCAVHLLVRLKTSWTREEMDWVRDQIQETVQGWSRHVPVSLVEASIIKEVLALVSTAPSSSGKDGVAGTPVSTSSDPATINVAFDHLLGLDLLPSGDQARSFWTIHDWLLTMECERRDTHEADVTLAVYREALSKLRARPDHHYSFPLATYMFEELAVHTASMHQLLSHEEIVPDNQMLSHMLQVLGSEAAAFSGSFPEYVTVVEARQEAAPPVPALPSPAPFPTPRSPPTSPSRSANPSPITHSGMPSRKLLANVDDISVPPPAQTRMQPPRPQPVSRITVPATAAEVRASHSSADPVELPTRRPTHRPQSPSVPSIQIDSGLEVVEEPNFDSSSDFEKMMMKPQLGLRPLSFYQGGDTRSISGISSIGSVSSRSRSRLFSRFGGSKKHTVSPLPASLEFCFSNCAQQAIFWCKKNPDSLVRVQHPFQQGERFEMLIPNALAPSPNKPQSRSIRLLAAATNAVVALVHIEESRWLYVLRDDAFQPLIALPDSTPAILSLCLSHHGNKIALGCGHFVLIYTLLNGRLSGPSRLDPLASLGSRVVRLQRMNFSTDSRRLISAVQVEHNTHKHAVFVSIWSVTEPKYRLEAQLDPVYLTVGYSDDTGITSIFLAGQSDSLTVQQAFLTAALSKSYPSILPIAPGMRNQHLDISDKRIDGAIQCASPLSPHLCAIRSGRNKMFVVDVRTGTMEKLADFSAERKSLHLRHEHVALGMQGPDRVRALWRTADEGLVLKTMARGADGRWGVKTMELGAIYRQAAGLV</sequence>